<gene>
    <name evidence="2" type="ORF">K458DRAFT_372301</name>
</gene>
<organism evidence="2 3">
    <name type="scientific">Lentithecium fluviatile CBS 122367</name>
    <dbReference type="NCBI Taxonomy" id="1168545"/>
    <lineage>
        <taxon>Eukaryota</taxon>
        <taxon>Fungi</taxon>
        <taxon>Dikarya</taxon>
        <taxon>Ascomycota</taxon>
        <taxon>Pezizomycotina</taxon>
        <taxon>Dothideomycetes</taxon>
        <taxon>Pleosporomycetidae</taxon>
        <taxon>Pleosporales</taxon>
        <taxon>Massarineae</taxon>
        <taxon>Lentitheciaceae</taxon>
        <taxon>Lentithecium</taxon>
    </lineage>
</organism>
<dbReference type="Pfam" id="PF06985">
    <property type="entry name" value="HET"/>
    <property type="match status" value="1"/>
</dbReference>
<dbReference type="PANTHER" id="PTHR33112:SF8">
    <property type="entry name" value="HETEROKARYON INCOMPATIBILITY DOMAIN-CONTAINING PROTEIN"/>
    <property type="match status" value="1"/>
</dbReference>
<dbReference type="OrthoDB" id="5125733at2759"/>
<proteinExistence type="predicted"/>
<protein>
    <submittedName>
        <fullName evidence="2">HET-domain-containing protein</fullName>
    </submittedName>
</protein>
<evidence type="ECO:0000313" key="3">
    <source>
        <dbReference type="Proteomes" id="UP000799291"/>
    </source>
</evidence>
<dbReference type="AlphaFoldDB" id="A0A6G1IT10"/>
<evidence type="ECO:0000259" key="1">
    <source>
        <dbReference type="Pfam" id="PF06985"/>
    </source>
</evidence>
<dbReference type="EMBL" id="MU005592">
    <property type="protein sequence ID" value="KAF2681372.1"/>
    <property type="molecule type" value="Genomic_DNA"/>
</dbReference>
<dbReference type="PANTHER" id="PTHR33112">
    <property type="entry name" value="DOMAIN PROTEIN, PUTATIVE-RELATED"/>
    <property type="match status" value="1"/>
</dbReference>
<dbReference type="Proteomes" id="UP000799291">
    <property type="component" value="Unassembled WGS sequence"/>
</dbReference>
<feature type="domain" description="Heterokaryon incompatibility" evidence="1">
    <location>
        <begin position="212"/>
        <end position="361"/>
    </location>
</feature>
<accession>A0A6G1IT10</accession>
<reference evidence="2" key="1">
    <citation type="journal article" date="2020" name="Stud. Mycol.">
        <title>101 Dothideomycetes genomes: a test case for predicting lifestyles and emergence of pathogens.</title>
        <authorList>
            <person name="Haridas S."/>
            <person name="Albert R."/>
            <person name="Binder M."/>
            <person name="Bloem J."/>
            <person name="Labutti K."/>
            <person name="Salamov A."/>
            <person name="Andreopoulos B."/>
            <person name="Baker S."/>
            <person name="Barry K."/>
            <person name="Bills G."/>
            <person name="Bluhm B."/>
            <person name="Cannon C."/>
            <person name="Castanera R."/>
            <person name="Culley D."/>
            <person name="Daum C."/>
            <person name="Ezra D."/>
            <person name="Gonzalez J."/>
            <person name="Henrissat B."/>
            <person name="Kuo A."/>
            <person name="Liang C."/>
            <person name="Lipzen A."/>
            <person name="Lutzoni F."/>
            <person name="Magnuson J."/>
            <person name="Mondo S."/>
            <person name="Nolan M."/>
            <person name="Ohm R."/>
            <person name="Pangilinan J."/>
            <person name="Park H.-J."/>
            <person name="Ramirez L."/>
            <person name="Alfaro M."/>
            <person name="Sun H."/>
            <person name="Tritt A."/>
            <person name="Yoshinaga Y."/>
            <person name="Zwiers L.-H."/>
            <person name="Turgeon B."/>
            <person name="Goodwin S."/>
            <person name="Spatafora J."/>
            <person name="Crous P."/>
            <person name="Grigoriev I."/>
        </authorList>
    </citation>
    <scope>NUCLEOTIDE SEQUENCE</scope>
    <source>
        <strain evidence="2">CBS 122367</strain>
    </source>
</reference>
<evidence type="ECO:0000313" key="2">
    <source>
        <dbReference type="EMBL" id="KAF2681372.1"/>
    </source>
</evidence>
<sequence length="683" mass="76803">MANLNRCALCQPISLDVIMATGITLPLEPHWLAWKDLSDSQNPCGLCALVYHSLRFQLQSNMDVLLFRYNGSYKMVVVAATTKHLLLEDIKIKLLCGERGEAWIPSRRSARAAAFLSVMRGPGEAKSGNIVRRMTSSNPGSDECLSLAKRWLTDCSACLETDTNFVPTRLIDVHLAKLVSLQTGDAPGSLGDCLRHDSNLRSNSPSSNPIKYAALSYCWGPDPFLTTTSSNIQTMQQSIPFSQLPRTILDVINIVRYLGVRYLWVDSLCILQGTDKAAQEDWVAESRKMGQIYQSAYVTISAESASNAHVGILNDREAPADDVCTLPASPGSPDVVYLAKHRFVVPEVHEPLRRRGWTLQETILSRRLLKFGTREISWSCPHTEETESLCETREHTKQPCSTLGNARSDQPYNTTRALSEKSRMIYENWENIMEDYSRRDLTKKVDKLHAIKGLVELAHWSANCFYAAGVWTAGTRGQSNLRGLLWVHQQRKPEFSRKEEFEAPSWSWASVVGPVRFLRYDQAPNVVVNICAWGGLSDPRFDFQEMLSITGCVLRIGTIRCQQFGTYHGGYDRFLPWMTLSATLKTYLDDLDEIPKKYKRGGEGSPMELVNSYFLLLARDPGPPELGVGLILLPARKSSSYFRRIGMFEGFPMDEFGPLGQPYKSKARHLMWNIGGQRTIKIV</sequence>
<name>A0A6G1IT10_9PLEO</name>
<dbReference type="InterPro" id="IPR010730">
    <property type="entry name" value="HET"/>
</dbReference>
<keyword evidence="3" id="KW-1185">Reference proteome</keyword>